<dbReference type="AlphaFoldDB" id="A0A9Q1I038"/>
<feature type="region of interest" description="Disordered" evidence="1">
    <location>
        <begin position="122"/>
        <end position="192"/>
    </location>
</feature>
<feature type="region of interest" description="Disordered" evidence="1">
    <location>
        <begin position="1"/>
        <end position="33"/>
    </location>
</feature>
<feature type="compositionally biased region" description="Polar residues" evidence="1">
    <location>
        <begin position="1"/>
        <end position="20"/>
    </location>
</feature>
<comment type="caution">
    <text evidence="2">The sequence shown here is derived from an EMBL/GenBank/DDBJ whole genome shotgun (WGS) entry which is preliminary data.</text>
</comment>
<evidence type="ECO:0000313" key="2">
    <source>
        <dbReference type="EMBL" id="KAJ8274431.1"/>
    </source>
</evidence>
<feature type="compositionally biased region" description="Basic residues" evidence="1">
    <location>
        <begin position="154"/>
        <end position="168"/>
    </location>
</feature>
<organism evidence="2 3">
    <name type="scientific">Conger conger</name>
    <name type="common">Conger eel</name>
    <name type="synonym">Muraena conger</name>
    <dbReference type="NCBI Taxonomy" id="82655"/>
    <lineage>
        <taxon>Eukaryota</taxon>
        <taxon>Metazoa</taxon>
        <taxon>Chordata</taxon>
        <taxon>Craniata</taxon>
        <taxon>Vertebrata</taxon>
        <taxon>Euteleostomi</taxon>
        <taxon>Actinopterygii</taxon>
        <taxon>Neopterygii</taxon>
        <taxon>Teleostei</taxon>
        <taxon>Anguilliformes</taxon>
        <taxon>Congridae</taxon>
        <taxon>Conger</taxon>
    </lineage>
</organism>
<feature type="compositionally biased region" description="Low complexity" evidence="1">
    <location>
        <begin position="178"/>
        <end position="188"/>
    </location>
</feature>
<proteinExistence type="predicted"/>
<protein>
    <submittedName>
        <fullName evidence="2">Uncharacterized protein</fullName>
    </submittedName>
</protein>
<reference evidence="2" key="1">
    <citation type="journal article" date="2023" name="Science">
        <title>Genome structures resolve the early diversification of teleost fishes.</title>
        <authorList>
            <person name="Parey E."/>
            <person name="Louis A."/>
            <person name="Montfort J."/>
            <person name="Bouchez O."/>
            <person name="Roques C."/>
            <person name="Iampietro C."/>
            <person name="Lluch J."/>
            <person name="Castinel A."/>
            <person name="Donnadieu C."/>
            <person name="Desvignes T."/>
            <person name="Floi Bucao C."/>
            <person name="Jouanno E."/>
            <person name="Wen M."/>
            <person name="Mejri S."/>
            <person name="Dirks R."/>
            <person name="Jansen H."/>
            <person name="Henkel C."/>
            <person name="Chen W.J."/>
            <person name="Zahm M."/>
            <person name="Cabau C."/>
            <person name="Klopp C."/>
            <person name="Thompson A.W."/>
            <person name="Robinson-Rechavi M."/>
            <person name="Braasch I."/>
            <person name="Lecointre G."/>
            <person name="Bobe J."/>
            <person name="Postlethwait J.H."/>
            <person name="Berthelot C."/>
            <person name="Roest Crollius H."/>
            <person name="Guiguen Y."/>
        </authorList>
    </citation>
    <scope>NUCLEOTIDE SEQUENCE</scope>
    <source>
        <strain evidence="2">Concon-B</strain>
    </source>
</reference>
<dbReference type="Proteomes" id="UP001152803">
    <property type="component" value="Unassembled WGS sequence"/>
</dbReference>
<evidence type="ECO:0000313" key="3">
    <source>
        <dbReference type="Proteomes" id="UP001152803"/>
    </source>
</evidence>
<name>A0A9Q1I038_CONCO</name>
<sequence>MLINIKQKQTPLQHESSLQPGSDRGALRQPQRNRISSRFSGRLRCSCSCLFPQCVPWGQCCLSDRFHARHAVQNVLLTHHRYRTAILSITKPLPGSRLPCEKCLPTTEPIRTARYLLHTAPVRSSAPRHTPHHSGPAQRNASDHVRAPHPRAPCQRRRHGNGGRHHHGNVCGDLVDDSLPSSSTASPSHNAHIPATWNTHLQLRAPPVVKGQHR</sequence>
<evidence type="ECO:0000256" key="1">
    <source>
        <dbReference type="SAM" id="MobiDB-lite"/>
    </source>
</evidence>
<dbReference type="EMBL" id="JAFJMO010000006">
    <property type="protein sequence ID" value="KAJ8274431.1"/>
    <property type="molecule type" value="Genomic_DNA"/>
</dbReference>
<accession>A0A9Q1I038</accession>
<gene>
    <name evidence="2" type="ORF">COCON_G00090560</name>
</gene>
<keyword evidence="3" id="KW-1185">Reference proteome</keyword>